<feature type="signal peptide" evidence="2">
    <location>
        <begin position="1"/>
        <end position="19"/>
    </location>
</feature>
<sequence length="388" mass="39555">MRRRPIGAVLALALPVLLAACGGADSSTPAPSPPPSTSAAGTPSGDPSPSASASATPTASPSGSTGAPAQGTPTDPVALEPSTDLLDWTPLPGRVIDTVTTDGTWTLTLDQSQRTAVLTDGEARIRLASGQGRSFGDALLDDAYAVVVAQDDAEGAPAIATVVDLADGSRWRLDGRSAVPTTSGGSWTLAGARLLHPTLKDGAYCLAEVDLAARSSTVGYCAPPRSGFNSALLSTAGLGLLTFDDSQPSCRTAVTLDGATATPLPGVPDCSAWQGLPTPEGAVWSTIPKPRRVEHAQYFARSGESWFDLGPGVSGTLTWCGGSAFFSRDPDDAADPARLLRWDGARLTVAYEAPAGQSFIAEPRCAGSRLNISVLAEGGDEQVSATVD</sequence>
<accession>A0ABP7XLU8</accession>
<evidence type="ECO:0000313" key="4">
    <source>
        <dbReference type="Proteomes" id="UP001501495"/>
    </source>
</evidence>
<dbReference type="RefSeq" id="WP_344733843.1">
    <property type="nucleotide sequence ID" value="NZ_BAAAZH010000017.1"/>
</dbReference>
<dbReference type="Proteomes" id="UP001501495">
    <property type="component" value="Unassembled WGS sequence"/>
</dbReference>
<keyword evidence="4" id="KW-1185">Reference proteome</keyword>
<comment type="caution">
    <text evidence="3">The sequence shown here is derived from an EMBL/GenBank/DDBJ whole genome shotgun (WGS) entry which is preliminary data.</text>
</comment>
<evidence type="ECO:0000256" key="2">
    <source>
        <dbReference type="SAM" id="SignalP"/>
    </source>
</evidence>
<reference evidence="4" key="1">
    <citation type="journal article" date="2019" name="Int. J. Syst. Evol. Microbiol.">
        <title>The Global Catalogue of Microorganisms (GCM) 10K type strain sequencing project: providing services to taxonomists for standard genome sequencing and annotation.</title>
        <authorList>
            <consortium name="The Broad Institute Genomics Platform"/>
            <consortium name="The Broad Institute Genome Sequencing Center for Infectious Disease"/>
            <person name="Wu L."/>
            <person name="Ma J."/>
        </authorList>
    </citation>
    <scope>NUCLEOTIDE SEQUENCE [LARGE SCALE GENOMIC DNA]</scope>
    <source>
        <strain evidence="4">JCM 16703</strain>
    </source>
</reference>
<dbReference type="EMBL" id="BAAAZH010000017">
    <property type="protein sequence ID" value="GAA4121244.1"/>
    <property type="molecule type" value="Genomic_DNA"/>
</dbReference>
<organism evidence="3 4">
    <name type="scientific">Nocardioides fonticola</name>
    <dbReference type="NCBI Taxonomy" id="450363"/>
    <lineage>
        <taxon>Bacteria</taxon>
        <taxon>Bacillati</taxon>
        <taxon>Actinomycetota</taxon>
        <taxon>Actinomycetes</taxon>
        <taxon>Propionibacteriales</taxon>
        <taxon>Nocardioidaceae</taxon>
        <taxon>Nocardioides</taxon>
    </lineage>
</organism>
<evidence type="ECO:0000313" key="3">
    <source>
        <dbReference type="EMBL" id="GAA4121244.1"/>
    </source>
</evidence>
<evidence type="ECO:0000256" key="1">
    <source>
        <dbReference type="SAM" id="MobiDB-lite"/>
    </source>
</evidence>
<feature type="chain" id="PRO_5046534686" evidence="2">
    <location>
        <begin position="20"/>
        <end position="388"/>
    </location>
</feature>
<feature type="compositionally biased region" description="Low complexity" evidence="1">
    <location>
        <begin position="37"/>
        <end position="69"/>
    </location>
</feature>
<gene>
    <name evidence="3" type="ORF">GCM10022215_25990</name>
</gene>
<keyword evidence="2" id="KW-0732">Signal</keyword>
<proteinExistence type="predicted"/>
<feature type="region of interest" description="Disordered" evidence="1">
    <location>
        <begin position="22"/>
        <end position="90"/>
    </location>
</feature>
<protein>
    <submittedName>
        <fullName evidence="3">Uncharacterized protein</fullName>
    </submittedName>
</protein>
<dbReference type="PROSITE" id="PS51257">
    <property type="entry name" value="PROKAR_LIPOPROTEIN"/>
    <property type="match status" value="1"/>
</dbReference>
<name>A0ABP7XLU8_9ACTN</name>